<dbReference type="AlphaFoldDB" id="A0A2D2E026"/>
<dbReference type="CDD" id="cd06583">
    <property type="entry name" value="PGRP"/>
    <property type="match status" value="1"/>
</dbReference>
<dbReference type="PANTHER" id="PTHR30417:SF4">
    <property type="entry name" value="1,6-ANHYDRO-N-ACETYLMURAMYL-L-ALANINE AMIDASE AMPD"/>
    <property type="match status" value="1"/>
</dbReference>
<evidence type="ECO:0000256" key="6">
    <source>
        <dbReference type="ARBA" id="ARBA00022490"/>
    </source>
</evidence>
<evidence type="ECO:0000313" key="13">
    <source>
        <dbReference type="EMBL" id="ATQ82607.1"/>
    </source>
</evidence>
<dbReference type="GO" id="GO:0071555">
    <property type="term" value="P:cell wall organization"/>
    <property type="evidence" value="ECO:0007669"/>
    <property type="project" value="UniProtKB-KW"/>
</dbReference>
<evidence type="ECO:0000256" key="1">
    <source>
        <dbReference type="ARBA" id="ARBA00001561"/>
    </source>
</evidence>
<evidence type="ECO:0000256" key="2">
    <source>
        <dbReference type="ARBA" id="ARBA00001947"/>
    </source>
</evidence>
<evidence type="ECO:0000256" key="8">
    <source>
        <dbReference type="ARBA" id="ARBA00022801"/>
    </source>
</evidence>
<evidence type="ECO:0000256" key="12">
    <source>
        <dbReference type="ARBA" id="ARBA00042615"/>
    </source>
</evidence>
<gene>
    <name evidence="13" type="ORF">YHS_01445</name>
</gene>
<comment type="subcellular location">
    <subcellularLocation>
        <location evidence="3">Cytoplasm</location>
    </subcellularLocation>
</comment>
<proteinExistence type="inferred from homology"/>
<evidence type="ECO:0000256" key="4">
    <source>
        <dbReference type="ARBA" id="ARBA00007553"/>
    </source>
</evidence>
<evidence type="ECO:0000256" key="9">
    <source>
        <dbReference type="ARBA" id="ARBA00022833"/>
    </source>
</evidence>
<evidence type="ECO:0000256" key="10">
    <source>
        <dbReference type="ARBA" id="ARBA00023316"/>
    </source>
</evidence>
<keyword evidence="6" id="KW-0963">Cytoplasm</keyword>
<evidence type="ECO:0000256" key="5">
    <source>
        <dbReference type="ARBA" id="ARBA00011901"/>
    </source>
</evidence>
<keyword evidence="9" id="KW-0862">Zinc</keyword>
<comment type="catalytic activity">
    <reaction evidence="1">
        <text>Hydrolyzes the link between N-acetylmuramoyl residues and L-amino acid residues in certain cell-wall glycopeptides.</text>
        <dbReference type="EC" id="3.5.1.28"/>
    </reaction>
</comment>
<dbReference type="InterPro" id="IPR036505">
    <property type="entry name" value="Amidase/PGRP_sf"/>
</dbReference>
<dbReference type="GO" id="GO:0009253">
    <property type="term" value="P:peptidoglycan catabolic process"/>
    <property type="evidence" value="ECO:0007669"/>
    <property type="project" value="InterPro"/>
</dbReference>
<dbReference type="GO" id="GO:0005737">
    <property type="term" value="C:cytoplasm"/>
    <property type="evidence" value="ECO:0007669"/>
    <property type="project" value="UniProtKB-SubCell"/>
</dbReference>
<dbReference type="NCBIfam" id="NF008758">
    <property type="entry name" value="PRK11789.1"/>
    <property type="match status" value="1"/>
</dbReference>
<evidence type="ECO:0000256" key="11">
    <source>
        <dbReference type="ARBA" id="ARBA00039257"/>
    </source>
</evidence>
<keyword evidence="7" id="KW-0479">Metal-binding</keyword>
<keyword evidence="10" id="KW-0961">Cell wall biogenesis/degradation</keyword>
<comment type="cofactor">
    <cofactor evidence="2">
        <name>Zn(2+)</name>
        <dbReference type="ChEBI" id="CHEBI:29105"/>
    </cofactor>
</comment>
<dbReference type="InterPro" id="IPR051206">
    <property type="entry name" value="NAMLAA_amidase_2"/>
</dbReference>
<protein>
    <recommendedName>
        <fullName evidence="11">1,6-anhydro-N-acetylmuramyl-L-alanine amidase AmpD</fullName>
        <ecNumber evidence="5">3.5.1.28</ecNumber>
    </recommendedName>
    <alternativeName>
        <fullName evidence="12">N-acetylmuramoyl-L-alanine amidase</fullName>
    </alternativeName>
</protein>
<accession>A0A2D2E026</accession>
<name>A0A2D2E026_FAUOS</name>
<dbReference type="EMBL" id="CP024176">
    <property type="protein sequence ID" value="ATQ82607.1"/>
    <property type="molecule type" value="Genomic_DNA"/>
</dbReference>
<evidence type="ECO:0000256" key="7">
    <source>
        <dbReference type="ARBA" id="ARBA00022723"/>
    </source>
</evidence>
<dbReference type="SMART" id="SM00644">
    <property type="entry name" value="Ami_2"/>
    <property type="match status" value="1"/>
</dbReference>
<dbReference type="InterPro" id="IPR002502">
    <property type="entry name" value="Amidase_domain"/>
</dbReference>
<dbReference type="GO" id="GO:0046872">
    <property type="term" value="F:metal ion binding"/>
    <property type="evidence" value="ECO:0007669"/>
    <property type="project" value="UniProtKB-KW"/>
</dbReference>
<dbReference type="GO" id="GO:0009254">
    <property type="term" value="P:peptidoglycan turnover"/>
    <property type="evidence" value="ECO:0007669"/>
    <property type="project" value="TreeGrafter"/>
</dbReference>
<comment type="similarity">
    <text evidence="4">Belongs to the N-acetylmuramoyl-L-alanine amidase 2 family.</text>
</comment>
<keyword evidence="8" id="KW-0378">Hydrolase</keyword>
<dbReference type="Pfam" id="PF01510">
    <property type="entry name" value="Amidase_2"/>
    <property type="match status" value="1"/>
</dbReference>
<evidence type="ECO:0000256" key="3">
    <source>
        <dbReference type="ARBA" id="ARBA00004496"/>
    </source>
</evidence>
<dbReference type="SUPFAM" id="SSF55846">
    <property type="entry name" value="N-acetylmuramoyl-L-alanine amidase-like"/>
    <property type="match status" value="1"/>
</dbReference>
<dbReference type="EC" id="3.5.1.28" evidence="5"/>
<sequence>MSSVLPTILNTIWMIGRGIVMSGFSIEQGLLSPCEFVASPNFGQRPDPNDIHLIVIHNISLPPSEFGVKNDQGEHFVRAFFQNQLDPKAHPYFATIYQQQVSAHLFIERDGKVTQFVSFDERAWHAGKSSYLGVPNCNDYSIGIELEGDDYSEFDDRQYQALSGVIAAIYQAYPKTINHLAGHSDIARGRKSDPGLHFDWVKLRNMVNRNMVNKSEISH</sequence>
<reference evidence="13" key="1">
    <citation type="submission" date="2017-11" db="EMBL/GenBank/DDBJ databases">
        <title>Complete Genome Sequence from Moraxella oslensis YHS isolated from human skin.</title>
        <authorList>
            <person name="Lee K."/>
            <person name="Lim J.Y."/>
            <person name="Hwang I."/>
        </authorList>
    </citation>
    <scope>NUCLEOTIDE SEQUENCE</scope>
    <source>
        <strain evidence="13">YHS</strain>
    </source>
</reference>
<dbReference type="Gene3D" id="3.40.80.10">
    <property type="entry name" value="Peptidoglycan recognition protein-like"/>
    <property type="match status" value="1"/>
</dbReference>
<organism evidence="13">
    <name type="scientific">Faucicola osloensis</name>
    <name type="common">Moraxella osloensis</name>
    <dbReference type="NCBI Taxonomy" id="34062"/>
    <lineage>
        <taxon>Bacteria</taxon>
        <taxon>Pseudomonadati</taxon>
        <taxon>Pseudomonadota</taxon>
        <taxon>Gammaproteobacteria</taxon>
        <taxon>Moraxellales</taxon>
        <taxon>Moraxellaceae</taxon>
        <taxon>Faucicola</taxon>
    </lineage>
</organism>
<dbReference type="PANTHER" id="PTHR30417">
    <property type="entry name" value="N-ACETYLMURAMOYL-L-ALANINE AMIDASE AMID"/>
    <property type="match status" value="1"/>
</dbReference>
<dbReference type="GO" id="GO:0008745">
    <property type="term" value="F:N-acetylmuramoyl-L-alanine amidase activity"/>
    <property type="evidence" value="ECO:0007669"/>
    <property type="project" value="UniProtKB-EC"/>
</dbReference>